<dbReference type="PANTHER" id="PTHR30305:SF1">
    <property type="entry name" value="HPR KINASE_PHOSPHORYLASE"/>
    <property type="match status" value="1"/>
</dbReference>
<accession>K1GJY6</accession>
<dbReference type="InterPro" id="IPR027417">
    <property type="entry name" value="P-loop_NTPase"/>
</dbReference>
<feature type="domain" description="HPr kinase/phosphorylase C-terminal" evidence="1">
    <location>
        <begin position="2"/>
        <end position="142"/>
    </location>
</feature>
<dbReference type="EMBL" id="ACIF01000077">
    <property type="protein sequence ID" value="EKA94404.1"/>
    <property type="molecule type" value="Genomic_DNA"/>
</dbReference>
<dbReference type="SUPFAM" id="SSF53795">
    <property type="entry name" value="PEP carboxykinase-like"/>
    <property type="match status" value="1"/>
</dbReference>
<keyword evidence="2" id="KW-0808">Transferase</keyword>
<dbReference type="PATRIC" id="fig|620833.3.peg.437"/>
<dbReference type="PANTHER" id="PTHR30305">
    <property type="entry name" value="PROTEIN YJDM-RELATED"/>
    <property type="match status" value="1"/>
</dbReference>
<evidence type="ECO:0000259" key="1">
    <source>
        <dbReference type="Pfam" id="PF07475"/>
    </source>
</evidence>
<dbReference type="Pfam" id="PF07475">
    <property type="entry name" value="Hpr_kinase_C"/>
    <property type="match status" value="1"/>
</dbReference>
<evidence type="ECO:0000313" key="3">
    <source>
        <dbReference type="Proteomes" id="UP000005809"/>
    </source>
</evidence>
<dbReference type="GO" id="GO:0006109">
    <property type="term" value="P:regulation of carbohydrate metabolic process"/>
    <property type="evidence" value="ECO:0007669"/>
    <property type="project" value="InterPro"/>
</dbReference>
<organism evidence="2 3">
    <name type="scientific">Fusobacterium periodonticum D10</name>
    <dbReference type="NCBI Taxonomy" id="620833"/>
    <lineage>
        <taxon>Bacteria</taxon>
        <taxon>Fusobacteriati</taxon>
        <taxon>Fusobacteriota</taxon>
        <taxon>Fusobacteriia</taxon>
        <taxon>Fusobacteriales</taxon>
        <taxon>Fusobacteriaceae</taxon>
        <taxon>Fusobacterium</taxon>
    </lineage>
</organism>
<dbReference type="InterPro" id="IPR011104">
    <property type="entry name" value="Hpr_kin/Pase_C"/>
</dbReference>
<name>K1GJY6_9FUSO</name>
<evidence type="ECO:0000313" key="2">
    <source>
        <dbReference type="EMBL" id="EKA94404.1"/>
    </source>
</evidence>
<proteinExistence type="predicted"/>
<gene>
    <name evidence="2" type="ORF">FPOG_01793</name>
</gene>
<reference evidence="2 3" key="1">
    <citation type="submission" date="2012-05" db="EMBL/GenBank/DDBJ databases">
        <title>The Genome Sequence of Fusobacterium periodontium Oral Taxon 201 Strain D10.</title>
        <authorList>
            <consortium name="The Broad Institute Genome Sequencing Platform"/>
            <consortium name="The Broad Institute Genome Sequencing Center for Infectious Disease"/>
            <person name="Earl A."/>
            <person name="Ward D."/>
            <person name="Feldgarden M."/>
            <person name="Gevers D."/>
            <person name="Strauss J."/>
            <person name="Sibley C."/>
            <person name="White A."/>
            <person name="Ambrose C.E."/>
            <person name="Allen-Vercoe E."/>
            <person name="Walker B."/>
            <person name="Young S.K."/>
            <person name="Zeng Q."/>
            <person name="Gargeya S."/>
            <person name="Fitzgerald M."/>
            <person name="Haas B."/>
            <person name="Abouelleil A."/>
            <person name="Alvarado L."/>
            <person name="Arachchi H.M."/>
            <person name="Berlin A.M."/>
            <person name="Chapman S.B."/>
            <person name="Goldberg J."/>
            <person name="Griggs A."/>
            <person name="Gujja S."/>
            <person name="Hansen M."/>
            <person name="Howarth C."/>
            <person name="Imamovic A."/>
            <person name="Larimer J."/>
            <person name="McCowan C."/>
            <person name="Montmayeur A."/>
            <person name="Murphy C."/>
            <person name="Neiman D."/>
            <person name="Pearson M."/>
            <person name="Priest M."/>
            <person name="Roberts A."/>
            <person name="Saif S."/>
            <person name="Shea T."/>
            <person name="Sisk P."/>
            <person name="Sykes S."/>
            <person name="Wortman J."/>
            <person name="Nusbaum C."/>
            <person name="Birren B."/>
        </authorList>
    </citation>
    <scope>NUCLEOTIDE SEQUENCE [LARGE SCALE GENOMIC DNA]</scope>
    <source>
        <strain evidence="2 3">D10</strain>
    </source>
</reference>
<dbReference type="AlphaFoldDB" id="K1GJY6"/>
<dbReference type="Gene3D" id="3.40.50.300">
    <property type="entry name" value="P-loop containing nucleotide triphosphate hydrolases"/>
    <property type="match status" value="1"/>
</dbReference>
<keyword evidence="2" id="KW-0418">Kinase</keyword>
<dbReference type="GO" id="GO:0000155">
    <property type="term" value="F:phosphorelay sensor kinase activity"/>
    <property type="evidence" value="ECO:0007669"/>
    <property type="project" value="InterPro"/>
</dbReference>
<protein>
    <submittedName>
        <fullName evidence="2">Putative HPr kinase/phosphorylase</fullName>
    </submittedName>
</protein>
<dbReference type="CDD" id="cd01918">
    <property type="entry name" value="HprK_C"/>
    <property type="match status" value="1"/>
</dbReference>
<dbReference type="Proteomes" id="UP000005809">
    <property type="component" value="Unassembled WGS sequence"/>
</dbReference>
<comment type="caution">
    <text evidence="2">The sequence shown here is derived from an EMBL/GenBank/DDBJ whole genome shotgun (WGS) entry which is preliminary data.</text>
</comment>
<dbReference type="HOGENOM" id="CLU_052030_1_0_0"/>
<sequence>MSFFGFGVLLTGKSGIGKSETALELIHRGHRLIADDMVKFYRDTQGDIVGKSAELPFFMEIRGLGIIDIKTLYGMSSVRLSKRLDMIIELKALDNSDYMSAPTTHLYEDVLGKPIKKRILEISSGRNAAAMVEVMVMDYMSGLLGQK</sequence>
<dbReference type="GO" id="GO:0005524">
    <property type="term" value="F:ATP binding"/>
    <property type="evidence" value="ECO:0007669"/>
    <property type="project" value="InterPro"/>
</dbReference>